<gene>
    <name evidence="1" type="ORF">D5R40_18775</name>
</gene>
<protein>
    <recommendedName>
        <fullName evidence="3">FdxN element excision controlling factor protein</fullName>
    </recommendedName>
</protein>
<reference evidence="1 2" key="1">
    <citation type="journal article" date="2018" name="ACS Chem. Biol.">
        <title>Ketoreductase domain dysfunction expands chemodiversity: malyngamide biosynthesis in the cyanobacterium Okeania hirsuta.</title>
        <authorList>
            <person name="Moss N.A."/>
            <person name="Leao T."/>
            <person name="Rankin M."/>
            <person name="McCullough T.M."/>
            <person name="Qu P."/>
            <person name="Korobeynikov A."/>
            <person name="Smith J.L."/>
            <person name="Gerwick L."/>
            <person name="Gerwick W.H."/>
        </authorList>
    </citation>
    <scope>NUCLEOTIDE SEQUENCE [LARGE SCALE GENOMIC DNA]</scope>
    <source>
        <strain evidence="1 2">PAB10Feb10-1</strain>
    </source>
</reference>
<proteinExistence type="predicted"/>
<dbReference type="OrthoDB" id="456752at2"/>
<dbReference type="RefSeq" id="WP_124142682.1">
    <property type="nucleotide sequence ID" value="NZ_CAWOKI010000223.1"/>
</dbReference>
<comment type="caution">
    <text evidence="1">The sequence shown here is derived from an EMBL/GenBank/DDBJ whole genome shotgun (WGS) entry which is preliminary data.</text>
</comment>
<evidence type="ECO:0000313" key="2">
    <source>
        <dbReference type="Proteomes" id="UP000269154"/>
    </source>
</evidence>
<evidence type="ECO:0008006" key="3">
    <source>
        <dbReference type="Google" id="ProtNLM"/>
    </source>
</evidence>
<organism evidence="1 2">
    <name type="scientific">Okeania hirsuta</name>
    <dbReference type="NCBI Taxonomy" id="1458930"/>
    <lineage>
        <taxon>Bacteria</taxon>
        <taxon>Bacillati</taxon>
        <taxon>Cyanobacteriota</taxon>
        <taxon>Cyanophyceae</taxon>
        <taxon>Oscillatoriophycideae</taxon>
        <taxon>Oscillatoriales</taxon>
        <taxon>Microcoleaceae</taxon>
        <taxon>Okeania</taxon>
    </lineage>
</organism>
<dbReference type="GO" id="GO:0003676">
    <property type="term" value="F:nucleic acid binding"/>
    <property type="evidence" value="ECO:0007669"/>
    <property type="project" value="InterPro"/>
</dbReference>
<dbReference type="AlphaFoldDB" id="A0A3N6PI24"/>
<dbReference type="InterPro" id="IPR011856">
    <property type="entry name" value="tRNA_endonuc-like_dom_sf"/>
</dbReference>
<dbReference type="SUPFAM" id="SSF52980">
    <property type="entry name" value="Restriction endonuclease-like"/>
    <property type="match status" value="1"/>
</dbReference>
<dbReference type="Gene3D" id="3.40.1350.10">
    <property type="match status" value="1"/>
</dbReference>
<evidence type="ECO:0000313" key="1">
    <source>
        <dbReference type="EMBL" id="RQH37018.1"/>
    </source>
</evidence>
<keyword evidence="2" id="KW-1185">Reference proteome</keyword>
<dbReference type="InterPro" id="IPR014919">
    <property type="entry name" value="XisH"/>
</dbReference>
<dbReference type="Proteomes" id="UP000269154">
    <property type="component" value="Unassembled WGS sequence"/>
</dbReference>
<name>A0A3N6PI24_9CYAN</name>
<dbReference type="EMBL" id="RCBY01000112">
    <property type="protein sequence ID" value="RQH37018.1"/>
    <property type="molecule type" value="Genomic_DNA"/>
</dbReference>
<sequence>MVKADLEQALGQYILYNDISRLTEPERELYLALPLTAFTDLFEGEKYGQILLDNHRLKLIIFNLQTEDIVRWIP</sequence>
<dbReference type="Pfam" id="PF08814">
    <property type="entry name" value="XisH"/>
    <property type="match status" value="1"/>
</dbReference>
<accession>A0A3N6PI24</accession>
<dbReference type="InterPro" id="IPR011335">
    <property type="entry name" value="Restrct_endonuc-II-like"/>
</dbReference>